<keyword evidence="5" id="KW-1185">Reference proteome</keyword>
<dbReference type="GO" id="GO:0045892">
    <property type="term" value="P:negative regulation of DNA-templated transcription"/>
    <property type="evidence" value="ECO:0007669"/>
    <property type="project" value="InterPro"/>
</dbReference>
<protein>
    <submittedName>
        <fullName evidence="4">Transcriptional regulator, TetR family</fullName>
    </submittedName>
</protein>
<dbReference type="OrthoDB" id="6860332at2"/>
<dbReference type="EMBL" id="FMYL01000001">
    <property type="protein sequence ID" value="SDB82704.1"/>
    <property type="molecule type" value="Genomic_DNA"/>
</dbReference>
<keyword evidence="1 2" id="KW-0238">DNA-binding</keyword>
<dbReference type="SUPFAM" id="SSF48498">
    <property type="entry name" value="Tetracyclin repressor-like, C-terminal domain"/>
    <property type="match status" value="1"/>
</dbReference>
<feature type="DNA-binding region" description="H-T-H motif" evidence="2">
    <location>
        <begin position="34"/>
        <end position="53"/>
    </location>
</feature>
<evidence type="ECO:0000313" key="4">
    <source>
        <dbReference type="EMBL" id="SDB82704.1"/>
    </source>
</evidence>
<dbReference type="Gene3D" id="1.10.357.10">
    <property type="entry name" value="Tetracycline Repressor, domain 2"/>
    <property type="match status" value="1"/>
</dbReference>
<accession>A0A1G6GL92</accession>
<gene>
    <name evidence="4" type="ORF">SAMN05421733_101362</name>
</gene>
<sequence>MGRGQKVDLIESKEQHIVVSALSVFSQYGLQGASMEKIAEVAGVSKSNLFYYFKNKEHLYIEVLSYVLTEWLEPLNYFSEQSDPRQVLESYIELKYEMSKKNPQASRLYALEMIQGSPYLMHVLKTALKPLVMKKVQIIEYWITQKKIKPVSPIHLIFHIWAVTQHYADFATQVQAVTGKTLSNKAFKQEAIATTKQLLLDSILFDAV</sequence>
<dbReference type="PANTHER" id="PTHR30328">
    <property type="entry name" value="TRANSCRIPTIONAL REPRESSOR"/>
    <property type="match status" value="1"/>
</dbReference>
<dbReference type="Pfam" id="PF08362">
    <property type="entry name" value="TetR_C_3"/>
    <property type="match status" value="1"/>
</dbReference>
<evidence type="ECO:0000313" key="5">
    <source>
        <dbReference type="Proteomes" id="UP000242501"/>
    </source>
</evidence>
<dbReference type="InterPro" id="IPR050109">
    <property type="entry name" value="HTH-type_TetR-like_transc_reg"/>
</dbReference>
<dbReference type="Pfam" id="PF00440">
    <property type="entry name" value="TetR_N"/>
    <property type="match status" value="1"/>
</dbReference>
<evidence type="ECO:0000256" key="2">
    <source>
        <dbReference type="PROSITE-ProRule" id="PRU00335"/>
    </source>
</evidence>
<dbReference type="PANTHER" id="PTHR30328:SF54">
    <property type="entry name" value="HTH-TYPE TRANSCRIPTIONAL REPRESSOR SCO4008"/>
    <property type="match status" value="1"/>
</dbReference>
<dbReference type="InterPro" id="IPR009057">
    <property type="entry name" value="Homeodomain-like_sf"/>
</dbReference>
<feature type="domain" description="HTH tetR-type" evidence="3">
    <location>
        <begin position="11"/>
        <end position="71"/>
    </location>
</feature>
<organism evidence="4 5">
    <name type="scientific">Acinetobacter boissieri</name>
    <dbReference type="NCBI Taxonomy" id="1219383"/>
    <lineage>
        <taxon>Bacteria</taxon>
        <taxon>Pseudomonadati</taxon>
        <taxon>Pseudomonadota</taxon>
        <taxon>Gammaproteobacteria</taxon>
        <taxon>Moraxellales</taxon>
        <taxon>Moraxellaceae</taxon>
        <taxon>Acinetobacter</taxon>
    </lineage>
</organism>
<dbReference type="STRING" id="1219383.SAMN05421733_101362"/>
<dbReference type="InterPro" id="IPR036271">
    <property type="entry name" value="Tet_transcr_reg_TetR-rel_C_sf"/>
</dbReference>
<dbReference type="Proteomes" id="UP000242501">
    <property type="component" value="Unassembled WGS sequence"/>
</dbReference>
<dbReference type="InterPro" id="IPR001647">
    <property type="entry name" value="HTH_TetR"/>
</dbReference>
<dbReference type="InterPro" id="IPR013573">
    <property type="entry name" value="Tscrpt_reg_YcdC_C"/>
</dbReference>
<dbReference type="AlphaFoldDB" id="A0A1G6GL92"/>
<dbReference type="SUPFAM" id="SSF46689">
    <property type="entry name" value="Homeodomain-like"/>
    <property type="match status" value="1"/>
</dbReference>
<proteinExistence type="predicted"/>
<evidence type="ECO:0000256" key="1">
    <source>
        <dbReference type="ARBA" id="ARBA00023125"/>
    </source>
</evidence>
<evidence type="ECO:0000259" key="3">
    <source>
        <dbReference type="PROSITE" id="PS50977"/>
    </source>
</evidence>
<name>A0A1G6GL92_9GAMM</name>
<dbReference type="Gene3D" id="1.10.10.60">
    <property type="entry name" value="Homeodomain-like"/>
    <property type="match status" value="1"/>
</dbReference>
<dbReference type="GO" id="GO:0003677">
    <property type="term" value="F:DNA binding"/>
    <property type="evidence" value="ECO:0007669"/>
    <property type="project" value="UniProtKB-UniRule"/>
</dbReference>
<dbReference type="PROSITE" id="PS50977">
    <property type="entry name" value="HTH_TETR_2"/>
    <property type="match status" value="1"/>
</dbReference>
<dbReference type="RefSeq" id="WP_092746613.1">
    <property type="nucleotide sequence ID" value="NZ_FMYL01000001.1"/>
</dbReference>
<reference evidence="5" key="1">
    <citation type="submission" date="2016-09" db="EMBL/GenBank/DDBJ databases">
        <authorList>
            <person name="Varghese N."/>
            <person name="Submissions S."/>
        </authorList>
    </citation>
    <scope>NUCLEOTIDE SEQUENCE [LARGE SCALE GENOMIC DNA]</scope>
    <source>
        <strain evidence="5">ANC 4422</strain>
    </source>
</reference>
<dbReference type="PRINTS" id="PR00455">
    <property type="entry name" value="HTHTETR"/>
</dbReference>